<dbReference type="ExpressionAtlas" id="R7W6W8">
    <property type="expression patterns" value="baseline"/>
</dbReference>
<accession>R7W6W8</accession>
<protein>
    <submittedName>
        <fullName evidence="1">Uncharacterized protein</fullName>
    </submittedName>
</protein>
<sequence length="167" mass="18231">MAWISCPSLRALFPRSVGTTLLLRVLSFSSPAVGDEASELTEQRGRRARARAGKPTVFNVVRAGCVVRQLSGKPLMQVVVHGAAIIRPRVIKAPITFSCILSEEERWITLVMLAMLDATGDLLAEDELYVTCHFKKSARAYDVLNDPGKLGGGGVQDLLDIFRSFCV</sequence>
<dbReference type="AlphaFoldDB" id="R7W6W8"/>
<evidence type="ECO:0000313" key="1">
    <source>
        <dbReference type="EnsemblPlants" id="EMT13760"/>
    </source>
</evidence>
<organism evidence="1">
    <name type="scientific">Aegilops tauschii</name>
    <name type="common">Tausch's goatgrass</name>
    <name type="synonym">Aegilops squarrosa</name>
    <dbReference type="NCBI Taxonomy" id="37682"/>
    <lineage>
        <taxon>Eukaryota</taxon>
        <taxon>Viridiplantae</taxon>
        <taxon>Streptophyta</taxon>
        <taxon>Embryophyta</taxon>
        <taxon>Tracheophyta</taxon>
        <taxon>Spermatophyta</taxon>
        <taxon>Magnoliopsida</taxon>
        <taxon>Liliopsida</taxon>
        <taxon>Poales</taxon>
        <taxon>Poaceae</taxon>
        <taxon>BOP clade</taxon>
        <taxon>Pooideae</taxon>
        <taxon>Triticodae</taxon>
        <taxon>Triticeae</taxon>
        <taxon>Triticinae</taxon>
        <taxon>Aegilops</taxon>
    </lineage>
</organism>
<reference evidence="1" key="1">
    <citation type="submission" date="2015-06" db="UniProtKB">
        <authorList>
            <consortium name="EnsemblPlants"/>
        </authorList>
    </citation>
    <scope>IDENTIFICATION</scope>
</reference>
<name>R7W6W8_AEGTA</name>
<dbReference type="EnsemblPlants" id="EMT13760">
    <property type="protein sequence ID" value="EMT13760"/>
    <property type="gene ID" value="F775_23918"/>
</dbReference>
<proteinExistence type="predicted"/>